<dbReference type="InterPro" id="IPR035251">
    <property type="entry name" value="ShlB_POTRA"/>
</dbReference>
<dbReference type="PANTHER" id="PTHR34597">
    <property type="entry name" value="SLR1661 PROTEIN"/>
    <property type="match status" value="1"/>
</dbReference>
<comment type="similarity">
    <text evidence="2">Belongs to the TPS (TC 1.B.20) family.</text>
</comment>
<dbReference type="AlphaFoldDB" id="A0A498CSP2"/>
<evidence type="ECO:0000259" key="11">
    <source>
        <dbReference type="PROSITE" id="PS51779"/>
    </source>
</evidence>
<keyword evidence="6" id="KW-0653">Protein transport</keyword>
<dbReference type="RefSeq" id="WP_259462104.1">
    <property type="nucleotide sequence ID" value="NZ_RCDC01000004.1"/>
</dbReference>
<evidence type="ECO:0000256" key="4">
    <source>
        <dbReference type="ARBA" id="ARBA00022452"/>
    </source>
</evidence>
<dbReference type="GO" id="GO:0008320">
    <property type="term" value="F:protein transmembrane transporter activity"/>
    <property type="evidence" value="ECO:0007669"/>
    <property type="project" value="TreeGrafter"/>
</dbReference>
<dbReference type="PANTHER" id="PTHR34597:SF3">
    <property type="entry name" value="OUTER MEMBRANE TRANSPORTER CDIB"/>
    <property type="match status" value="1"/>
</dbReference>
<dbReference type="PROSITE" id="PS51779">
    <property type="entry name" value="POTRA"/>
    <property type="match status" value="1"/>
</dbReference>
<dbReference type="InterPro" id="IPR013686">
    <property type="entry name" value="Polypept-transport_assoc_ShlB"/>
</dbReference>
<dbReference type="GO" id="GO:0006811">
    <property type="term" value="P:monoatomic ion transport"/>
    <property type="evidence" value="ECO:0007669"/>
    <property type="project" value="UniProtKB-KW"/>
</dbReference>
<dbReference type="InterPro" id="IPR051544">
    <property type="entry name" value="TPS_OM_transporter"/>
</dbReference>
<evidence type="ECO:0000256" key="6">
    <source>
        <dbReference type="ARBA" id="ARBA00022927"/>
    </source>
</evidence>
<evidence type="ECO:0000256" key="1">
    <source>
        <dbReference type="ARBA" id="ARBA00004442"/>
    </source>
</evidence>
<keyword evidence="5" id="KW-0812">Transmembrane</keyword>
<protein>
    <submittedName>
        <fullName evidence="12">Hemolysin activation/secretion protein</fullName>
    </submittedName>
</protein>
<dbReference type="GO" id="GO:0046819">
    <property type="term" value="P:protein secretion by the type V secretion system"/>
    <property type="evidence" value="ECO:0007669"/>
    <property type="project" value="TreeGrafter"/>
</dbReference>
<reference evidence="12 13" key="1">
    <citation type="submission" date="2018-10" db="EMBL/GenBank/DDBJ databases">
        <title>Comparative analysis of microorganisms from saline springs in Andes Mountain Range, Colombia.</title>
        <authorList>
            <person name="Rubin E."/>
        </authorList>
    </citation>
    <scope>NUCLEOTIDE SEQUENCE [LARGE SCALE GENOMIC DNA]</scope>
    <source>
        <strain evidence="12 13">USBA GBX 843</strain>
    </source>
</reference>
<accession>A0A498CSP2</accession>
<dbReference type="Proteomes" id="UP000274786">
    <property type="component" value="Unassembled WGS sequence"/>
</dbReference>
<dbReference type="GO" id="GO:0098046">
    <property type="term" value="C:type V protein secretion system complex"/>
    <property type="evidence" value="ECO:0007669"/>
    <property type="project" value="TreeGrafter"/>
</dbReference>
<dbReference type="Pfam" id="PF08479">
    <property type="entry name" value="POTRA_2"/>
    <property type="match status" value="1"/>
</dbReference>
<evidence type="ECO:0000313" key="12">
    <source>
        <dbReference type="EMBL" id="RLK56612.1"/>
    </source>
</evidence>
<keyword evidence="8" id="KW-0472">Membrane</keyword>
<dbReference type="Pfam" id="PF03865">
    <property type="entry name" value="ShlB"/>
    <property type="match status" value="1"/>
</dbReference>
<keyword evidence="9" id="KW-0998">Cell outer membrane</keyword>
<dbReference type="Pfam" id="PF17287">
    <property type="entry name" value="POTRA_3"/>
    <property type="match status" value="1"/>
</dbReference>
<keyword evidence="3" id="KW-0813">Transport</keyword>
<dbReference type="Gene3D" id="3.10.20.310">
    <property type="entry name" value="membrane protein fhac"/>
    <property type="match status" value="1"/>
</dbReference>
<dbReference type="PIRSF" id="PIRSF029745">
    <property type="entry name" value="FhaC"/>
    <property type="match status" value="1"/>
</dbReference>
<name>A0A498CSP2_9GAMM</name>
<feature type="domain" description="POTRA" evidence="11">
    <location>
        <begin position="91"/>
        <end position="170"/>
    </location>
</feature>
<keyword evidence="7" id="KW-0406">Ion transport</keyword>
<organism evidence="12 13">
    <name type="scientific">Stenotrophomonas rhizophila</name>
    <dbReference type="NCBI Taxonomy" id="216778"/>
    <lineage>
        <taxon>Bacteria</taxon>
        <taxon>Pseudomonadati</taxon>
        <taxon>Pseudomonadota</taxon>
        <taxon>Gammaproteobacteria</taxon>
        <taxon>Lysobacterales</taxon>
        <taxon>Lysobacteraceae</taxon>
        <taxon>Stenotrophomonas</taxon>
    </lineage>
</organism>
<keyword evidence="4" id="KW-1134">Transmembrane beta strand</keyword>
<dbReference type="InterPro" id="IPR034746">
    <property type="entry name" value="POTRA"/>
</dbReference>
<proteinExistence type="inferred from homology"/>
<evidence type="ECO:0000256" key="3">
    <source>
        <dbReference type="ARBA" id="ARBA00022448"/>
    </source>
</evidence>
<dbReference type="InterPro" id="IPR027282">
    <property type="entry name" value="TPS"/>
</dbReference>
<evidence type="ECO:0000256" key="2">
    <source>
        <dbReference type="ARBA" id="ARBA00009055"/>
    </source>
</evidence>
<sequence length="582" mass="64019">MPNNVFPTPARAGTHGASPRAWLLAPLAAALALICSPVHAQQLPAPDQELLRQQERERALREQLETRPDARLQEAPVAAPERLPTDEAPCFVIERITLGGEQAERFQWALAAANVKGDPALGRCLGTTGINVVMSRVQNAIVERGFVTTRVLAQPQDLTTGTLELTVVPGTLRQIRFAEGTHRDATLWNAIPARSGDLLNLRDIEQGLENFKRVPTAEADIQISPAEGADAAPGQSDLVVQWSQQRLVRFNLSLDDSGSKATGKTQAGATMSLDHALRQNDLFYVNLNHDVFSGGKRGTKGFTFHYSVPVGYWLFGATRSGYEYEQTVAGNQQSYLYSGESYNAEVRATRLLFRNASSKTSMYLRAWERDSRNFIDDTEILVQRRRMGGWELGLNHRHFIGQATLDGTVGFRRGTGAFGSIAAPEELFGEATSHPKIYFADAQLSVPFQLGQQRLRYTGSWRAQWNRGGLVPQDRFAIGGRYTVRGFDGEMSLMGERGWLIRNDIGLALGGGQEFYVGADYGHVGGSATQWQLGNDLAGTVIGLRGSYRGLYWDGFVGAPLNKPSGFQNAYTVTEFTLSWSF</sequence>
<dbReference type="FunFam" id="2.40.160.50:FF:000009">
    <property type="entry name" value="Putative hemolysin activator protein"/>
    <property type="match status" value="1"/>
</dbReference>
<keyword evidence="10" id="KW-0732">Signal</keyword>
<evidence type="ECO:0000256" key="9">
    <source>
        <dbReference type="ARBA" id="ARBA00023237"/>
    </source>
</evidence>
<comment type="caution">
    <text evidence="12">The sequence shown here is derived from an EMBL/GenBank/DDBJ whole genome shotgun (WGS) entry which is preliminary data.</text>
</comment>
<feature type="chain" id="PRO_5019846451" evidence="10">
    <location>
        <begin position="41"/>
        <end position="582"/>
    </location>
</feature>
<comment type="subcellular location">
    <subcellularLocation>
        <location evidence="1">Cell outer membrane</location>
    </subcellularLocation>
</comment>
<evidence type="ECO:0000256" key="10">
    <source>
        <dbReference type="SAM" id="SignalP"/>
    </source>
</evidence>
<evidence type="ECO:0000256" key="8">
    <source>
        <dbReference type="ARBA" id="ARBA00023136"/>
    </source>
</evidence>
<gene>
    <name evidence="12" type="ORF">BCL79_1005</name>
</gene>
<evidence type="ECO:0000256" key="5">
    <source>
        <dbReference type="ARBA" id="ARBA00022692"/>
    </source>
</evidence>
<dbReference type="EMBL" id="RCDC01000004">
    <property type="protein sequence ID" value="RLK56612.1"/>
    <property type="molecule type" value="Genomic_DNA"/>
</dbReference>
<dbReference type="InterPro" id="IPR005565">
    <property type="entry name" value="Hemolysn_activator_HlyB_C"/>
</dbReference>
<evidence type="ECO:0000313" key="13">
    <source>
        <dbReference type="Proteomes" id="UP000274786"/>
    </source>
</evidence>
<dbReference type="Gene3D" id="2.40.160.50">
    <property type="entry name" value="membrane protein fhac: a member of the omp85/tpsb transporter family"/>
    <property type="match status" value="1"/>
</dbReference>
<dbReference type="GO" id="GO:0009279">
    <property type="term" value="C:cell outer membrane"/>
    <property type="evidence" value="ECO:0007669"/>
    <property type="project" value="UniProtKB-SubCell"/>
</dbReference>
<feature type="signal peptide" evidence="10">
    <location>
        <begin position="1"/>
        <end position="40"/>
    </location>
</feature>
<evidence type="ECO:0000256" key="7">
    <source>
        <dbReference type="ARBA" id="ARBA00023065"/>
    </source>
</evidence>